<protein>
    <submittedName>
        <fullName evidence="2">Uncharacterized protein</fullName>
    </submittedName>
</protein>
<keyword evidence="1" id="KW-0472">Membrane</keyword>
<feature type="transmembrane region" description="Helical" evidence="1">
    <location>
        <begin position="6"/>
        <end position="29"/>
    </location>
</feature>
<evidence type="ECO:0000313" key="3">
    <source>
        <dbReference type="Proteomes" id="UP000014009"/>
    </source>
</evidence>
<comment type="caution">
    <text evidence="2">The sequence shown here is derived from an EMBL/GenBank/DDBJ whole genome shotgun (WGS) entry which is preliminary data.</text>
</comment>
<dbReference type="Proteomes" id="UP000014009">
    <property type="component" value="Unassembled WGS sequence"/>
</dbReference>
<evidence type="ECO:0000256" key="1">
    <source>
        <dbReference type="SAM" id="Phobius"/>
    </source>
</evidence>
<proteinExistence type="predicted"/>
<dbReference type="AlphaFoldDB" id="A0A9W5QTR0"/>
<keyword evidence="1" id="KW-0812">Transmembrane</keyword>
<keyword evidence="1" id="KW-1133">Transmembrane helix</keyword>
<gene>
    <name evidence="2" type="ORF">IGM_03489</name>
</gene>
<sequence length="32" mass="3855">MDGNNILIGYGFYFYIAKKMIYIKLLLLVNRR</sequence>
<name>A0A9W5QTR0_BACCE</name>
<organism evidence="2 3">
    <name type="scientific">Bacillus cereus HuB4-4</name>
    <dbReference type="NCBI Taxonomy" id="1053211"/>
    <lineage>
        <taxon>Bacteria</taxon>
        <taxon>Bacillati</taxon>
        <taxon>Bacillota</taxon>
        <taxon>Bacilli</taxon>
        <taxon>Bacillales</taxon>
        <taxon>Bacillaceae</taxon>
        <taxon>Bacillus</taxon>
        <taxon>Bacillus cereus group</taxon>
    </lineage>
</organism>
<reference evidence="2 3" key="1">
    <citation type="submission" date="2012-12" db="EMBL/GenBank/DDBJ databases">
        <title>The Genome Sequence of Bacillus cereus HuB4-4.</title>
        <authorList>
            <consortium name="The Broad Institute Genome Sequencing Platform"/>
            <consortium name="The Broad Institute Genome Sequencing Center for Infectious Disease"/>
            <person name="Feldgarden M."/>
            <person name="Van der Auwera G.A."/>
            <person name="Mahillon J."/>
            <person name="Duprez V."/>
            <person name="Timmery S."/>
            <person name="Mattelet C."/>
            <person name="Dierick K."/>
            <person name="Sun M."/>
            <person name="Yu Z."/>
            <person name="Zhu L."/>
            <person name="Hu X."/>
            <person name="Shank E.B."/>
            <person name="Swiecicka I."/>
            <person name="Hansen B.M."/>
            <person name="Andrup L."/>
            <person name="Walker B."/>
            <person name="Young S.K."/>
            <person name="Zeng Q."/>
            <person name="Gargeya S."/>
            <person name="Fitzgerald M."/>
            <person name="Haas B."/>
            <person name="Abouelleil A."/>
            <person name="Alvarado L."/>
            <person name="Arachchi H.M."/>
            <person name="Berlin A.M."/>
            <person name="Chapman S.B."/>
            <person name="Dewar J."/>
            <person name="Goldberg J."/>
            <person name="Griggs A."/>
            <person name="Gujja S."/>
            <person name="Hansen M."/>
            <person name="Howarth C."/>
            <person name="Imamovic A."/>
            <person name="Larimer J."/>
            <person name="McCowan C."/>
            <person name="Murphy C."/>
            <person name="Neiman D."/>
            <person name="Pearson M."/>
            <person name="Priest M."/>
            <person name="Roberts A."/>
            <person name="Saif S."/>
            <person name="Shea T."/>
            <person name="Sisk P."/>
            <person name="Sykes S."/>
            <person name="Wortman J."/>
            <person name="Nusbaum C."/>
            <person name="Birren B."/>
        </authorList>
    </citation>
    <scope>NUCLEOTIDE SEQUENCE [LARGE SCALE GENOMIC DNA]</scope>
    <source>
        <strain evidence="2 3">HuB4-4</strain>
    </source>
</reference>
<accession>A0A9W5QTR0</accession>
<dbReference type="EMBL" id="AHEF01000063">
    <property type="protein sequence ID" value="EOP87686.1"/>
    <property type="molecule type" value="Genomic_DNA"/>
</dbReference>
<evidence type="ECO:0000313" key="2">
    <source>
        <dbReference type="EMBL" id="EOP87686.1"/>
    </source>
</evidence>